<dbReference type="SMART" id="SM00862">
    <property type="entry name" value="Trans_reg_C"/>
    <property type="match status" value="1"/>
</dbReference>
<feature type="DNA-binding region" description="OmpR/PhoB-type" evidence="5">
    <location>
        <begin position="1"/>
        <end position="93"/>
    </location>
</feature>
<dbReference type="InterPro" id="IPR016032">
    <property type="entry name" value="Sig_transdc_resp-reg_C-effctor"/>
</dbReference>
<dbReference type="InterPro" id="IPR001867">
    <property type="entry name" value="OmpR/PhoB-type_DNA-bd"/>
</dbReference>
<dbReference type="PANTHER" id="PTHR47691:SF3">
    <property type="entry name" value="HTH-TYPE TRANSCRIPTIONAL REGULATOR RV0890C-RELATED"/>
    <property type="match status" value="1"/>
</dbReference>
<dbReference type="GO" id="GO:0003677">
    <property type="term" value="F:DNA binding"/>
    <property type="evidence" value="ECO:0007669"/>
    <property type="project" value="UniProtKB-UniRule"/>
</dbReference>
<comment type="similarity">
    <text evidence="1">Belongs to the AfsR/DnrI/RedD regulatory family.</text>
</comment>
<dbReference type="Gene3D" id="1.25.40.10">
    <property type="entry name" value="Tetratricopeptide repeat domain"/>
    <property type="match status" value="3"/>
</dbReference>
<name>A0A5B1LLI8_9ACTN</name>
<keyword evidence="4" id="KW-0804">Transcription</keyword>
<dbReference type="InterPro" id="IPR019734">
    <property type="entry name" value="TPR_rpt"/>
</dbReference>
<dbReference type="SUPFAM" id="SSF48452">
    <property type="entry name" value="TPR-like"/>
    <property type="match status" value="3"/>
</dbReference>
<dbReference type="InterPro" id="IPR027417">
    <property type="entry name" value="P-loop_NTPase"/>
</dbReference>
<evidence type="ECO:0000256" key="1">
    <source>
        <dbReference type="ARBA" id="ARBA00005820"/>
    </source>
</evidence>
<dbReference type="Pfam" id="PF00486">
    <property type="entry name" value="Trans_reg_C"/>
    <property type="match status" value="1"/>
</dbReference>
<evidence type="ECO:0000256" key="4">
    <source>
        <dbReference type="ARBA" id="ARBA00023163"/>
    </source>
</evidence>
<evidence type="ECO:0000256" key="5">
    <source>
        <dbReference type="PROSITE-ProRule" id="PRU01091"/>
    </source>
</evidence>
<comment type="caution">
    <text evidence="7">The sequence shown here is derived from an EMBL/GenBank/DDBJ whole genome shotgun (WGS) entry which is preliminary data.</text>
</comment>
<evidence type="ECO:0000313" key="7">
    <source>
        <dbReference type="EMBL" id="KAA1421625.1"/>
    </source>
</evidence>
<evidence type="ECO:0000256" key="3">
    <source>
        <dbReference type="ARBA" id="ARBA00023125"/>
    </source>
</evidence>
<dbReference type="Proteomes" id="UP000325003">
    <property type="component" value="Unassembled WGS sequence"/>
</dbReference>
<dbReference type="Gene3D" id="1.10.10.10">
    <property type="entry name" value="Winged helix-like DNA-binding domain superfamily/Winged helix DNA-binding domain"/>
    <property type="match status" value="1"/>
</dbReference>
<dbReference type="GO" id="GO:0000160">
    <property type="term" value="P:phosphorelay signal transduction system"/>
    <property type="evidence" value="ECO:0007669"/>
    <property type="project" value="InterPro"/>
</dbReference>
<dbReference type="PROSITE" id="PS51755">
    <property type="entry name" value="OMPR_PHOB"/>
    <property type="match status" value="1"/>
</dbReference>
<dbReference type="GO" id="GO:0006355">
    <property type="term" value="P:regulation of DNA-templated transcription"/>
    <property type="evidence" value="ECO:0007669"/>
    <property type="project" value="InterPro"/>
</dbReference>
<dbReference type="EMBL" id="VUJV01000001">
    <property type="protein sequence ID" value="KAA1421625.1"/>
    <property type="molecule type" value="Genomic_DNA"/>
</dbReference>
<gene>
    <name evidence="7" type="ORF">F0U44_04940</name>
</gene>
<protein>
    <recommendedName>
        <fullName evidence="6">OmpR/PhoB-type domain-containing protein</fullName>
    </recommendedName>
</protein>
<sequence>MDVRLLGPLEVGDAGESIALGGPRQRAVVAIAALAAPEVVSTDRLVDAIWGEEPPANPLPTLQVFVSKVRKALATAGHDGVLESRSPGYRLRIDALDTDVARFEERTATARRLRDSDPAAALAAYDDALALWRGPFLSDLGDLPFVEAEGARLEELRLLALEQRIEVALAVGGHAELVAELEELVRLYPTREALWGHLMTALYRSDRQADALHAYGRAREQLAEELGIDPGQALRQLELAILQQDPALTVPVRAATASAAPEAAPEPTPRLAARVPRLTTPTFGRDELVAEVVERVGSARLVSLTGMGGSGKSRLATVVAHELHAAGRGVVFLPITEATSVERLHADIADALSASGTRDPLDALADRDETVVLDNLESMPDAPEAVAAVIERTALTIIVTSRVALGLLAEAELPVPPLAVPAEGAAVAEIGEAPAVAMFVDRAAAAARAAGRSFGLAGHEDAVARLCRMLDGLPLALELAAARVKLLGLDRLLAALPESLSVLTTTAADVPERHRALEQTIEWSYRRLQDDARVMCDRLALFEGGFTLDALEAVCPDIPHVLDLVAAISDARLVTAIESRVEVRFAMLGTVRAFAHRRLADHSDLAERRERLAGHLTVQVETWSREIEGPDGVLALGRFADEAADIEAAIARAVDNGDVDQAVRLLRGTAELWVASGRLSTGGALVARALALAPDSPDLLLVAGQLAYHLTEWDEARQWCERALELAALDDHDLRAAAECYVAGALAITGEVDAASAHAERALALAEEHDLYPQVAVALAMSAITYGVQGQFGREAELHQRRLAVVRKRGDVTRIADTLNTLAEIALDEADVDTAAAYATEAQVMAGASRVPEARDARITLARALVGRGDLGVAAAALAEGLVLADRTRQRLARAQCLRVGGAMATAVGRHEDAIRLFSAAEAVSPAPGGSEEPVERDLAGALAAAREAVGGPAATRAWTLGGLATGEAARELLADVLAGVSA</sequence>
<dbReference type="PANTHER" id="PTHR47691">
    <property type="entry name" value="REGULATOR-RELATED"/>
    <property type="match status" value="1"/>
</dbReference>
<evidence type="ECO:0000256" key="2">
    <source>
        <dbReference type="ARBA" id="ARBA00023015"/>
    </source>
</evidence>
<dbReference type="InterPro" id="IPR011990">
    <property type="entry name" value="TPR-like_helical_dom_sf"/>
</dbReference>
<keyword evidence="2" id="KW-0805">Transcription regulation</keyword>
<dbReference type="PRINTS" id="PR00364">
    <property type="entry name" value="DISEASERSIST"/>
</dbReference>
<dbReference type="RefSeq" id="WP_149727085.1">
    <property type="nucleotide sequence ID" value="NZ_VUJV01000001.1"/>
</dbReference>
<keyword evidence="3 5" id="KW-0238">DNA-binding</keyword>
<dbReference type="AlphaFoldDB" id="A0A5B1LLI8"/>
<dbReference type="SUPFAM" id="SSF52540">
    <property type="entry name" value="P-loop containing nucleoside triphosphate hydrolases"/>
    <property type="match status" value="1"/>
</dbReference>
<reference evidence="7 8" key="2">
    <citation type="submission" date="2019-09" db="EMBL/GenBank/DDBJ databases">
        <authorList>
            <person name="Jin C."/>
        </authorList>
    </citation>
    <scope>NUCLEOTIDE SEQUENCE [LARGE SCALE GENOMIC DNA]</scope>
    <source>
        <strain evidence="7 8">BN130099</strain>
    </source>
</reference>
<dbReference type="SMART" id="SM01043">
    <property type="entry name" value="BTAD"/>
    <property type="match status" value="1"/>
</dbReference>
<evidence type="ECO:0000259" key="6">
    <source>
        <dbReference type="PROSITE" id="PS51755"/>
    </source>
</evidence>
<dbReference type="SMART" id="SM00028">
    <property type="entry name" value="TPR"/>
    <property type="match status" value="4"/>
</dbReference>
<feature type="domain" description="OmpR/PhoB-type" evidence="6">
    <location>
        <begin position="1"/>
        <end position="93"/>
    </location>
</feature>
<organism evidence="7 8">
    <name type="scientific">Nocardioides humilatus</name>
    <dbReference type="NCBI Taxonomy" id="2607660"/>
    <lineage>
        <taxon>Bacteria</taxon>
        <taxon>Bacillati</taxon>
        <taxon>Actinomycetota</taxon>
        <taxon>Actinomycetes</taxon>
        <taxon>Propionibacteriales</taxon>
        <taxon>Nocardioidaceae</taxon>
        <taxon>Nocardioides</taxon>
    </lineage>
</organism>
<dbReference type="SUPFAM" id="SSF46894">
    <property type="entry name" value="C-terminal effector domain of the bipartite response regulators"/>
    <property type="match status" value="1"/>
</dbReference>
<proteinExistence type="inferred from homology"/>
<dbReference type="FunFam" id="1.25.40.10:FF:000222">
    <property type="entry name" value="SARP family transcriptional regulator"/>
    <property type="match status" value="1"/>
</dbReference>
<reference evidence="7 8" key="1">
    <citation type="submission" date="2019-09" db="EMBL/GenBank/DDBJ databases">
        <title>Nocardioides panacisoli sp. nov., isolated from the soil of a ginseng field.</title>
        <authorList>
            <person name="Cho C."/>
        </authorList>
    </citation>
    <scope>NUCLEOTIDE SEQUENCE [LARGE SCALE GENOMIC DNA]</scope>
    <source>
        <strain evidence="7 8">BN130099</strain>
    </source>
</reference>
<dbReference type="InterPro" id="IPR036388">
    <property type="entry name" value="WH-like_DNA-bd_sf"/>
</dbReference>
<dbReference type="Gene3D" id="3.40.50.300">
    <property type="entry name" value="P-loop containing nucleotide triphosphate hydrolases"/>
    <property type="match status" value="1"/>
</dbReference>
<dbReference type="CDD" id="cd15831">
    <property type="entry name" value="BTAD"/>
    <property type="match status" value="1"/>
</dbReference>
<dbReference type="Pfam" id="PF03704">
    <property type="entry name" value="BTAD"/>
    <property type="match status" value="1"/>
</dbReference>
<accession>A0A5B1LLI8</accession>
<evidence type="ECO:0000313" key="8">
    <source>
        <dbReference type="Proteomes" id="UP000325003"/>
    </source>
</evidence>
<keyword evidence="8" id="KW-1185">Reference proteome</keyword>
<dbReference type="InterPro" id="IPR005158">
    <property type="entry name" value="BTAD"/>
</dbReference>